<evidence type="ECO:0000313" key="10">
    <source>
        <dbReference type="Proteomes" id="UP001652621"/>
    </source>
</evidence>
<evidence type="ECO:0000256" key="5">
    <source>
        <dbReference type="ARBA" id="ARBA00022989"/>
    </source>
</evidence>
<dbReference type="Proteomes" id="UP001652621">
    <property type="component" value="Unplaced"/>
</dbReference>
<evidence type="ECO:0000256" key="2">
    <source>
        <dbReference type="ARBA" id="ARBA00006364"/>
    </source>
</evidence>
<keyword evidence="6 7" id="KW-0472">Membrane</keyword>
<feature type="compositionally biased region" description="Basic and acidic residues" evidence="8">
    <location>
        <begin position="955"/>
        <end position="966"/>
    </location>
</feature>
<evidence type="ECO:0000256" key="6">
    <source>
        <dbReference type="ARBA" id="ARBA00023136"/>
    </source>
</evidence>
<evidence type="ECO:0000256" key="8">
    <source>
        <dbReference type="SAM" id="MobiDB-lite"/>
    </source>
</evidence>
<dbReference type="AlphaFoldDB" id="A0A1I8NAT1"/>
<feature type="region of interest" description="Disordered" evidence="8">
    <location>
        <begin position="553"/>
        <end position="672"/>
    </location>
</feature>
<feature type="compositionally biased region" description="Low complexity" evidence="8">
    <location>
        <begin position="226"/>
        <end position="277"/>
    </location>
</feature>
<organism evidence="9">
    <name type="scientific">Musca domestica</name>
    <name type="common">House fly</name>
    <dbReference type="NCBI Taxonomy" id="7370"/>
    <lineage>
        <taxon>Eukaryota</taxon>
        <taxon>Metazoa</taxon>
        <taxon>Ecdysozoa</taxon>
        <taxon>Arthropoda</taxon>
        <taxon>Hexapoda</taxon>
        <taxon>Insecta</taxon>
        <taxon>Pterygota</taxon>
        <taxon>Neoptera</taxon>
        <taxon>Endopterygota</taxon>
        <taxon>Diptera</taxon>
        <taxon>Brachycera</taxon>
        <taxon>Muscomorpha</taxon>
        <taxon>Muscoidea</taxon>
        <taxon>Muscidae</taxon>
        <taxon>Musca</taxon>
    </lineage>
</organism>
<evidence type="ECO:0000256" key="3">
    <source>
        <dbReference type="ARBA" id="ARBA00022475"/>
    </source>
</evidence>
<feature type="compositionally biased region" description="Basic residues" evidence="8">
    <location>
        <begin position="214"/>
        <end position="225"/>
    </location>
</feature>
<keyword evidence="10" id="KW-1185">Reference proteome</keyword>
<dbReference type="VEuPathDB" id="VectorBase:MDOA013331"/>
<dbReference type="EnsemblMetazoa" id="MDOA013331-RE">
    <property type="protein sequence ID" value="MDOA013331-PE"/>
    <property type="gene ID" value="MDOA013331"/>
</dbReference>
<feature type="compositionally biased region" description="Low complexity" evidence="8">
    <location>
        <begin position="718"/>
        <end position="728"/>
    </location>
</feature>
<dbReference type="eggNOG" id="KOG4556">
    <property type="taxonomic scope" value="Eukaryota"/>
</dbReference>
<dbReference type="KEGG" id="mde:101896813"/>
<dbReference type="Pfam" id="PF05640">
    <property type="entry name" value="NKAIN"/>
    <property type="match status" value="1"/>
</dbReference>
<protein>
    <recommendedName>
        <fullName evidence="7">Sodium/potassium-transporting ATPase subunit beta-1-interacting protein</fullName>
        <shortName evidence="7">Na(+)/K(+)-transporting ATPase subunit beta-1-interacting protein</shortName>
    </recommendedName>
</protein>
<comment type="similarity">
    <text evidence="2 7">Belongs to the NKAIN family.</text>
</comment>
<feature type="transmembrane region" description="Helical" evidence="7">
    <location>
        <begin position="34"/>
        <end position="55"/>
    </location>
</feature>
<feature type="compositionally biased region" description="Polar residues" evidence="8">
    <location>
        <begin position="625"/>
        <end position="669"/>
    </location>
</feature>
<feature type="compositionally biased region" description="Polar residues" evidence="8">
    <location>
        <begin position="996"/>
        <end position="1005"/>
    </location>
</feature>
<feature type="compositionally biased region" description="Low complexity" evidence="8">
    <location>
        <begin position="572"/>
        <end position="592"/>
    </location>
</feature>
<comment type="subcellular location">
    <subcellularLocation>
        <location evidence="1 7">Cell membrane</location>
        <topology evidence="1 7">Multi-pass membrane protein</topology>
    </subcellularLocation>
</comment>
<evidence type="ECO:0000256" key="1">
    <source>
        <dbReference type="ARBA" id="ARBA00004651"/>
    </source>
</evidence>
<dbReference type="GO" id="GO:0002028">
    <property type="term" value="P:regulation of sodium ion transport"/>
    <property type="evidence" value="ECO:0007669"/>
    <property type="project" value="UniProtKB-UniRule"/>
</dbReference>
<accession>A0A1I8NAT1</accession>
<evidence type="ECO:0000313" key="11">
    <source>
        <dbReference type="RefSeq" id="XP_011291051.1"/>
    </source>
</evidence>
<keyword evidence="5 7" id="KW-1133">Transmembrane helix</keyword>
<feature type="transmembrane region" description="Helical" evidence="7">
    <location>
        <begin position="62"/>
        <end position="86"/>
    </location>
</feature>
<keyword evidence="4 7" id="KW-0812">Transmembrane</keyword>
<feature type="region of interest" description="Disordered" evidence="8">
    <location>
        <begin position="209"/>
        <end position="296"/>
    </location>
</feature>
<feature type="region of interest" description="Disordered" evidence="8">
    <location>
        <begin position="426"/>
        <end position="459"/>
    </location>
</feature>
<feature type="compositionally biased region" description="Low complexity" evidence="8">
    <location>
        <begin position="284"/>
        <end position="293"/>
    </location>
</feature>
<feature type="region of interest" description="Disordered" evidence="8">
    <location>
        <begin position="320"/>
        <end position="349"/>
    </location>
</feature>
<reference evidence="9" key="1">
    <citation type="submission" date="2020-05" db="UniProtKB">
        <authorList>
            <consortium name="EnsemblMetazoa"/>
        </authorList>
    </citation>
    <scope>IDENTIFICATION</scope>
    <source>
        <strain evidence="9">Aabys</strain>
    </source>
</reference>
<reference evidence="11" key="2">
    <citation type="submission" date="2025-04" db="UniProtKB">
        <authorList>
            <consortium name="RefSeq"/>
        </authorList>
    </citation>
    <scope>IDENTIFICATION</scope>
    <source>
        <strain evidence="11">Aabys</strain>
    </source>
</reference>
<dbReference type="PANTHER" id="PTHR13084">
    <property type="entry name" value="T-CELL LYMPHOMA BREAKPOINT-ASSOCIATED TARGET 1-RELATED"/>
    <property type="match status" value="1"/>
</dbReference>
<proteinExistence type="inferred from homology"/>
<dbReference type="GO" id="GO:0005886">
    <property type="term" value="C:plasma membrane"/>
    <property type="evidence" value="ECO:0007669"/>
    <property type="project" value="UniProtKB-SubCell"/>
</dbReference>
<feature type="compositionally biased region" description="Low complexity" evidence="8">
    <location>
        <begin position="967"/>
        <end position="978"/>
    </location>
</feature>
<evidence type="ECO:0000313" key="9">
    <source>
        <dbReference type="EnsemblMetazoa" id="MDOA013331-PE"/>
    </source>
</evidence>
<evidence type="ECO:0000256" key="4">
    <source>
        <dbReference type="ARBA" id="ARBA00022692"/>
    </source>
</evidence>
<gene>
    <name evidence="9" type="primary">101896813</name>
    <name evidence="11" type="synonym">LOC101896813</name>
</gene>
<feature type="region of interest" description="Disordered" evidence="8">
    <location>
        <begin position="704"/>
        <end position="737"/>
    </location>
</feature>
<dbReference type="InterPro" id="IPR008516">
    <property type="entry name" value="Na/K-Atpase_Interacting"/>
</dbReference>
<feature type="region of interest" description="Disordered" evidence="8">
    <location>
        <begin position="955"/>
        <end position="1033"/>
    </location>
</feature>
<feature type="transmembrane region" description="Helical" evidence="7">
    <location>
        <begin position="150"/>
        <end position="172"/>
    </location>
</feature>
<evidence type="ECO:0000256" key="7">
    <source>
        <dbReference type="RuleBase" id="RU368041"/>
    </source>
</evidence>
<name>A0A1I8NAT1_MUSDO</name>
<dbReference type="RefSeq" id="XP_011291051.1">
    <property type="nucleotide sequence ID" value="XM_011292749.2"/>
</dbReference>
<feature type="region of interest" description="Disordered" evidence="8">
    <location>
        <begin position="777"/>
        <end position="905"/>
    </location>
</feature>
<keyword evidence="3 7" id="KW-1003">Cell membrane</keyword>
<feature type="compositionally biased region" description="Pro residues" evidence="8">
    <location>
        <begin position="795"/>
        <end position="808"/>
    </location>
</feature>
<dbReference type="VEuPathDB" id="VectorBase:MDOMA2_007952"/>
<dbReference type="OrthoDB" id="10050321at2759"/>
<feature type="compositionally biased region" description="Low complexity" evidence="8">
    <location>
        <begin position="441"/>
        <end position="459"/>
    </location>
</feature>
<sequence length="1055" mass="114673">MGSCTRRHFLLSTCFLQMITIIERQVFDFLGYMWAPIFVNFFHILFIIFGFYGAYHFRIKYIITYLIWNFLWIGWNAFLICFYLNVGTLDRDSDLLNLGTGSVSWFEVNGYGCKPTYNTNITSEDPFRPIRPERVDDCLLTYDIVEVVHSGVQCILAFFGILGAILISYIFLDEDDRFDFMNGDAKSPQHTVVHPMYVSYTSIPTSASATMLSNKHHHHHQHSLHHSLSNSNHHLSNSSHALATTATTTPTTTINNTNTATPSAAKKQFRSSISSNSQHHHHQQLSSLHRQFSNSSQTNAVAAAAAAAAHGPNATSNNNLLLLTNNFSNNNNSNSKNNSHSNSNRHNATATATTNSNTFLIHTHKSNRSNPNTSQYNLNNKGLIMGGGGGGPGSGPTMDGHLGSYNGSLLSNSSQYQQFNNGPIMGSGRRSRQPLDLSPMSTSYNTRSYSTNNSNASNSMLYSPKQARKMSPLTSNSIFPANTATAIDLVQKQTGGGGVSYYDDSTAKADHQFYVNGGGGSRRHMLIGGASVSTPTQDTTPSLSYASLQNSNQNLNSSLKHHGGGGGGLGSGMNTSLSNSNYSLTNSLNNNHPPSPAPSALGGGSNSGRFARIHSKPKPPKSSSYSNFGNATNLMTPNGNSSSSAAQPQTAVARNQAYTERPLSSSNFDETFEDDNFSMQNLKPDDDITYVPFGKPTPGSYFVNKENNNLTSYPAGDNSGSSPNNNNPQFLNGSSPPMALEGGGILLEKGAILHPHPDMNPAQRVIYQQNGLPFHPAYSPVPYRQNSACSQQQPQPGPPRPTNIPLPIVPASYNHHCTDMISPSEVTPPPPPQPRPHIFQPRTGTAPYPDLSPDVTERYAMPTQYIPRSPVASRIARRQRQQQQQNHQQQNHHHHNNSSSTDRSHNISANFCDQIRDTPPGYRIHKGVAIKATKANEPGVAARQSPGPAIVRARSHDRLSDSHNNKNLENNTNEKVSNGGSGGAGGSFKNRDNAQVAAQQGSNISKEMAPHVNRRSGRRGELPKARPRSYCNSMSGGEGVIRGNIASDRKMGYAA</sequence>
<feature type="compositionally biased region" description="Pro residues" evidence="8">
    <location>
        <begin position="826"/>
        <end position="835"/>
    </location>
</feature>
<dbReference type="PANTHER" id="PTHR13084:SF6">
    <property type="entry name" value="SODIUM_POTASSIUM-TRANSPORTING ATPASE SUBUNIT BETA-1-INTERACTING PROTEIN"/>
    <property type="match status" value="1"/>
</dbReference>